<dbReference type="EMBL" id="JACIJI010000001">
    <property type="protein sequence ID" value="MBB5717462.1"/>
    <property type="molecule type" value="Genomic_DNA"/>
</dbReference>
<dbReference type="GO" id="GO:0016020">
    <property type="term" value="C:membrane"/>
    <property type="evidence" value="ECO:0007669"/>
    <property type="project" value="UniProtKB-SubCell"/>
</dbReference>
<dbReference type="Proteomes" id="UP000554342">
    <property type="component" value="Unassembled WGS sequence"/>
</dbReference>
<comment type="similarity">
    <text evidence="2">Belongs to the drug/metabolite transporter (DMT) superfamily. 10 TMS drug/metabolite exporter (DME) (TC 2.A.7.3) family.</text>
</comment>
<evidence type="ECO:0000256" key="5">
    <source>
        <dbReference type="ARBA" id="ARBA00023136"/>
    </source>
</evidence>
<comment type="subcellular location">
    <subcellularLocation>
        <location evidence="1">Membrane</location>
        <topology evidence="1">Multi-pass membrane protein</topology>
    </subcellularLocation>
</comment>
<keyword evidence="4 6" id="KW-1133">Transmembrane helix</keyword>
<dbReference type="PANTHER" id="PTHR22911">
    <property type="entry name" value="ACYL-MALONYL CONDENSING ENZYME-RELATED"/>
    <property type="match status" value="1"/>
</dbReference>
<comment type="caution">
    <text evidence="8">The sequence shown here is derived from an EMBL/GenBank/DDBJ whole genome shotgun (WGS) entry which is preliminary data.</text>
</comment>
<dbReference type="AlphaFoldDB" id="A0A840YV53"/>
<feature type="transmembrane region" description="Helical" evidence="6">
    <location>
        <begin position="195"/>
        <end position="216"/>
    </location>
</feature>
<dbReference type="SUPFAM" id="SSF103481">
    <property type="entry name" value="Multidrug resistance efflux transporter EmrE"/>
    <property type="match status" value="2"/>
</dbReference>
<feature type="transmembrane region" description="Helical" evidence="6">
    <location>
        <begin position="20"/>
        <end position="38"/>
    </location>
</feature>
<dbReference type="InterPro" id="IPR000620">
    <property type="entry name" value="EamA_dom"/>
</dbReference>
<sequence length="309" mass="32687">MREDSAKPMGQGAVMTPARAFLIAVIGIATFSMMDAAMKGLVLATGVYNAMLWRGFVIVPLAALIHFARGPAMPPPGVIGLHALRGAVSLAMGMLFFWGLARVPMAQAISLSYIAPLIAIFLAAILLGERVGRASIVGSLAALAGIGIILFGQSRSDLGDAAMWGALAILGSALCYSYNLILARQQALRADPREIAFWQNGFVLIGLLSASPWLAVVPPSGQWPAIGIAAVLATGSLMLLAWAYRHGEASYLAPTEYSSFVWASLFGWLFFGEHVSPWTLAGALCIVAGCLYAARRKPQPFAEAEIQNP</sequence>
<keyword evidence="3 6" id="KW-0812">Transmembrane</keyword>
<evidence type="ECO:0000256" key="2">
    <source>
        <dbReference type="ARBA" id="ARBA00009853"/>
    </source>
</evidence>
<dbReference type="Pfam" id="PF00892">
    <property type="entry name" value="EamA"/>
    <property type="match status" value="2"/>
</dbReference>
<feature type="transmembrane region" description="Helical" evidence="6">
    <location>
        <begin position="134"/>
        <end position="152"/>
    </location>
</feature>
<feature type="transmembrane region" description="Helical" evidence="6">
    <location>
        <begin position="79"/>
        <end position="100"/>
    </location>
</feature>
<keyword evidence="9" id="KW-1185">Reference proteome</keyword>
<dbReference type="PANTHER" id="PTHR22911:SF6">
    <property type="entry name" value="SOLUTE CARRIER FAMILY 35 MEMBER G1"/>
    <property type="match status" value="1"/>
</dbReference>
<dbReference type="Gene3D" id="1.10.3730.20">
    <property type="match status" value="1"/>
</dbReference>
<evidence type="ECO:0000256" key="6">
    <source>
        <dbReference type="SAM" id="Phobius"/>
    </source>
</evidence>
<feature type="transmembrane region" description="Helical" evidence="6">
    <location>
        <begin position="277"/>
        <end position="294"/>
    </location>
</feature>
<feature type="domain" description="EamA" evidence="7">
    <location>
        <begin position="163"/>
        <end position="292"/>
    </location>
</feature>
<evidence type="ECO:0000313" key="9">
    <source>
        <dbReference type="Proteomes" id="UP000554342"/>
    </source>
</evidence>
<evidence type="ECO:0000256" key="3">
    <source>
        <dbReference type="ARBA" id="ARBA00022692"/>
    </source>
</evidence>
<proteinExistence type="inferred from homology"/>
<evidence type="ECO:0000256" key="4">
    <source>
        <dbReference type="ARBA" id="ARBA00022989"/>
    </source>
</evidence>
<gene>
    <name evidence="8" type="ORF">FHR23_000369</name>
</gene>
<name>A0A840YV53_9SPHN</name>
<organism evidence="8 9">
    <name type="scientific">Stakelama sediminis</name>
    <dbReference type="NCBI Taxonomy" id="463200"/>
    <lineage>
        <taxon>Bacteria</taxon>
        <taxon>Pseudomonadati</taxon>
        <taxon>Pseudomonadota</taxon>
        <taxon>Alphaproteobacteria</taxon>
        <taxon>Sphingomonadales</taxon>
        <taxon>Sphingomonadaceae</taxon>
        <taxon>Stakelama</taxon>
    </lineage>
</organism>
<keyword evidence="5 6" id="KW-0472">Membrane</keyword>
<feature type="transmembrane region" description="Helical" evidence="6">
    <location>
        <begin position="164"/>
        <end position="183"/>
    </location>
</feature>
<reference evidence="8 9" key="1">
    <citation type="submission" date="2020-08" db="EMBL/GenBank/DDBJ databases">
        <title>Genomic Encyclopedia of Type Strains, Phase IV (KMG-IV): sequencing the most valuable type-strain genomes for metagenomic binning, comparative biology and taxonomic classification.</title>
        <authorList>
            <person name="Goeker M."/>
        </authorList>
    </citation>
    <scope>NUCLEOTIDE SEQUENCE [LARGE SCALE GENOMIC DNA]</scope>
    <source>
        <strain evidence="8 9">DSM 27203</strain>
    </source>
</reference>
<accession>A0A840YV53</accession>
<feature type="transmembrane region" description="Helical" evidence="6">
    <location>
        <begin position="106"/>
        <end position="127"/>
    </location>
</feature>
<protein>
    <submittedName>
        <fullName evidence="8">S-adenosylmethionine uptake transporter</fullName>
    </submittedName>
</protein>
<evidence type="ECO:0000256" key="1">
    <source>
        <dbReference type="ARBA" id="ARBA00004141"/>
    </source>
</evidence>
<dbReference type="InterPro" id="IPR037185">
    <property type="entry name" value="EmrE-like"/>
</dbReference>
<feature type="domain" description="EamA" evidence="7">
    <location>
        <begin position="21"/>
        <end position="150"/>
    </location>
</feature>
<evidence type="ECO:0000313" key="8">
    <source>
        <dbReference type="EMBL" id="MBB5717462.1"/>
    </source>
</evidence>
<feature type="transmembrane region" description="Helical" evidence="6">
    <location>
        <begin position="251"/>
        <end position="271"/>
    </location>
</feature>
<feature type="transmembrane region" description="Helical" evidence="6">
    <location>
        <begin position="50"/>
        <end position="67"/>
    </location>
</feature>
<feature type="transmembrane region" description="Helical" evidence="6">
    <location>
        <begin position="222"/>
        <end position="244"/>
    </location>
</feature>
<evidence type="ECO:0000259" key="7">
    <source>
        <dbReference type="Pfam" id="PF00892"/>
    </source>
</evidence>